<proteinExistence type="predicted"/>
<comment type="caution">
    <text evidence="1">The sequence shown here is derived from an EMBL/GenBank/DDBJ whole genome shotgun (WGS) entry which is preliminary data.</text>
</comment>
<evidence type="ECO:0000313" key="1">
    <source>
        <dbReference type="EMBL" id="HIT84442.1"/>
    </source>
</evidence>
<protein>
    <submittedName>
        <fullName evidence="1">Uncharacterized protein</fullName>
    </submittedName>
</protein>
<evidence type="ECO:0000313" key="2">
    <source>
        <dbReference type="Proteomes" id="UP000824165"/>
    </source>
</evidence>
<reference evidence="1" key="1">
    <citation type="submission" date="2020-10" db="EMBL/GenBank/DDBJ databases">
        <authorList>
            <person name="Gilroy R."/>
        </authorList>
    </citation>
    <scope>NUCLEOTIDE SEQUENCE</scope>
    <source>
        <strain evidence="1">CHK181-108</strain>
    </source>
</reference>
<organism evidence="1 2">
    <name type="scientific">Candidatus Ornithomonoglobus intestinigallinarum</name>
    <dbReference type="NCBI Taxonomy" id="2840894"/>
    <lineage>
        <taxon>Bacteria</taxon>
        <taxon>Bacillati</taxon>
        <taxon>Bacillota</taxon>
        <taxon>Clostridia</taxon>
        <taxon>Candidatus Ornithomonoglobus</taxon>
    </lineage>
</organism>
<dbReference type="EMBL" id="DVLU01000006">
    <property type="protein sequence ID" value="HIT84442.1"/>
    <property type="molecule type" value="Genomic_DNA"/>
</dbReference>
<name>A0A9D1H0S1_9FIRM</name>
<reference evidence="1" key="2">
    <citation type="journal article" date="2021" name="PeerJ">
        <title>Extensive microbial diversity within the chicken gut microbiome revealed by metagenomics and culture.</title>
        <authorList>
            <person name="Gilroy R."/>
            <person name="Ravi A."/>
            <person name="Getino M."/>
            <person name="Pursley I."/>
            <person name="Horton D.L."/>
            <person name="Alikhan N.F."/>
            <person name="Baker D."/>
            <person name="Gharbi K."/>
            <person name="Hall N."/>
            <person name="Watson M."/>
            <person name="Adriaenssens E.M."/>
            <person name="Foster-Nyarko E."/>
            <person name="Jarju S."/>
            <person name="Secka A."/>
            <person name="Antonio M."/>
            <person name="Oren A."/>
            <person name="Chaudhuri R.R."/>
            <person name="La Ragione R."/>
            <person name="Hildebrand F."/>
            <person name="Pallen M.J."/>
        </authorList>
    </citation>
    <scope>NUCLEOTIDE SEQUENCE</scope>
    <source>
        <strain evidence="1">CHK181-108</strain>
    </source>
</reference>
<dbReference type="AlphaFoldDB" id="A0A9D1H0S1"/>
<accession>A0A9D1H0S1</accession>
<sequence>MQYTLSFVKDGKKYVSNVFDFETACLINDEHNSGRTKGPLSLCRSGVDHMFEGTEATQEVIDSLGANERTRLCLELWDFYIEAVSSKKASGAAEKKAEA</sequence>
<gene>
    <name evidence="1" type="ORF">IAA60_00910</name>
</gene>
<dbReference type="Proteomes" id="UP000824165">
    <property type="component" value="Unassembled WGS sequence"/>
</dbReference>